<dbReference type="SUPFAM" id="SSF52279">
    <property type="entry name" value="Beta-D-glucan exohydrolase, C-terminal domain"/>
    <property type="match status" value="1"/>
</dbReference>
<accession>A0ABQ6IWI4</accession>
<evidence type="ECO:0000259" key="2">
    <source>
        <dbReference type="Pfam" id="PF01915"/>
    </source>
</evidence>
<dbReference type="InterPro" id="IPR002772">
    <property type="entry name" value="Glyco_hydro_3_C"/>
</dbReference>
<dbReference type="InterPro" id="IPR036881">
    <property type="entry name" value="Glyco_hydro_3_C_sf"/>
</dbReference>
<sequence>MLFAPGLFEHPYLDLANSMSVVASRDKVEAGIAAQLDSVVMLKNAKRTIRKSSLAAYKNKTVYIPSSTGYGFPSVFSQSTTDVTGPTLDVEVAKTYFKNVLTDTPILDAKGKVVGYRQPDLRKVDIVLAGMRSPDNGDNFTGAGLTKDGTFYPLSLQWKPYTANGPNVRRTSIAGDILPDGTRENRSYFGQTSRIGNEYDLVAVMNTVEAVEKVEKQTGRDIPIIVSVKAKTSFIPAEFEKHVDAILVGYSVNDKVLMETALGQHDPRGRLPMTSPKDMDAVEAQLEDVGEDMTPYRDSAGHHYSFGFGLNWKGVIGRKH</sequence>
<feature type="domain" description="Glycoside hydrolase family 3 C-terminal" evidence="2">
    <location>
        <begin position="206"/>
        <end position="311"/>
    </location>
</feature>
<dbReference type="Proteomes" id="UP001157126">
    <property type="component" value="Unassembled WGS sequence"/>
</dbReference>
<reference evidence="4" key="1">
    <citation type="journal article" date="2019" name="Int. J. Syst. Evol. Microbiol.">
        <title>The Global Catalogue of Microorganisms (GCM) 10K type strain sequencing project: providing services to taxonomists for standard genome sequencing and annotation.</title>
        <authorList>
            <consortium name="The Broad Institute Genomics Platform"/>
            <consortium name="The Broad Institute Genome Sequencing Center for Infectious Disease"/>
            <person name="Wu L."/>
            <person name="Ma J."/>
        </authorList>
    </citation>
    <scope>NUCLEOTIDE SEQUENCE [LARGE SCALE GENOMIC DNA]</scope>
    <source>
        <strain evidence="4">NBRC 113072</strain>
    </source>
</reference>
<comment type="caution">
    <text evidence="3">The sequence shown here is derived from an EMBL/GenBank/DDBJ whole genome shotgun (WGS) entry which is preliminary data.</text>
</comment>
<protein>
    <recommendedName>
        <fullName evidence="2">Glycoside hydrolase family 3 C-terminal domain-containing protein</fullName>
    </recommendedName>
</protein>
<keyword evidence="1" id="KW-0378">Hydrolase</keyword>
<evidence type="ECO:0000313" key="3">
    <source>
        <dbReference type="EMBL" id="GMA41507.1"/>
    </source>
</evidence>
<dbReference type="EMBL" id="BSUO01000001">
    <property type="protein sequence ID" value="GMA41507.1"/>
    <property type="molecule type" value="Genomic_DNA"/>
</dbReference>
<evidence type="ECO:0000313" key="4">
    <source>
        <dbReference type="Proteomes" id="UP001157126"/>
    </source>
</evidence>
<keyword evidence="4" id="KW-1185">Reference proteome</keyword>
<evidence type="ECO:0000256" key="1">
    <source>
        <dbReference type="ARBA" id="ARBA00022801"/>
    </source>
</evidence>
<dbReference type="Pfam" id="PF01915">
    <property type="entry name" value="Glyco_hydro_3_C"/>
    <property type="match status" value="1"/>
</dbReference>
<proteinExistence type="predicted"/>
<gene>
    <name evidence="3" type="ORF">GCM10025883_35520</name>
</gene>
<name>A0ABQ6IWI4_9MICO</name>
<organism evidence="3 4">
    <name type="scientific">Mobilicoccus caccae</name>
    <dbReference type="NCBI Taxonomy" id="1859295"/>
    <lineage>
        <taxon>Bacteria</taxon>
        <taxon>Bacillati</taxon>
        <taxon>Actinomycetota</taxon>
        <taxon>Actinomycetes</taxon>
        <taxon>Micrococcales</taxon>
        <taxon>Dermatophilaceae</taxon>
        <taxon>Mobilicoccus</taxon>
    </lineage>
</organism>
<dbReference type="Gene3D" id="3.40.50.1700">
    <property type="entry name" value="Glycoside hydrolase family 3 C-terminal domain"/>
    <property type="match status" value="1"/>
</dbReference>